<proteinExistence type="predicted"/>
<dbReference type="VEuPathDB" id="VectorBase:AFAF010320"/>
<name>A0A182QHK6_9DIPT</name>
<feature type="region of interest" description="Disordered" evidence="1">
    <location>
        <begin position="1"/>
        <end position="25"/>
    </location>
</feature>
<evidence type="ECO:0000313" key="3">
    <source>
        <dbReference type="Proteomes" id="UP000075886"/>
    </source>
</evidence>
<feature type="region of interest" description="Disordered" evidence="1">
    <location>
        <begin position="148"/>
        <end position="168"/>
    </location>
</feature>
<dbReference type="EnsemblMetazoa" id="AFAF010320-RA">
    <property type="protein sequence ID" value="AFAF010320-PA"/>
    <property type="gene ID" value="AFAF010320"/>
</dbReference>
<evidence type="ECO:0000313" key="2">
    <source>
        <dbReference type="EnsemblMetazoa" id="AFAF010320-PA"/>
    </source>
</evidence>
<accession>A0A182QHK6</accession>
<reference evidence="2" key="2">
    <citation type="submission" date="2020-05" db="UniProtKB">
        <authorList>
            <consortium name="EnsemblMetazoa"/>
        </authorList>
    </citation>
    <scope>IDENTIFICATION</scope>
    <source>
        <strain evidence="2">FAR1</strain>
    </source>
</reference>
<keyword evidence="3" id="KW-1185">Reference proteome</keyword>
<evidence type="ECO:0000256" key="1">
    <source>
        <dbReference type="SAM" id="MobiDB-lite"/>
    </source>
</evidence>
<organism evidence="2 3">
    <name type="scientific">Anopheles farauti</name>
    <dbReference type="NCBI Taxonomy" id="69004"/>
    <lineage>
        <taxon>Eukaryota</taxon>
        <taxon>Metazoa</taxon>
        <taxon>Ecdysozoa</taxon>
        <taxon>Arthropoda</taxon>
        <taxon>Hexapoda</taxon>
        <taxon>Insecta</taxon>
        <taxon>Pterygota</taxon>
        <taxon>Neoptera</taxon>
        <taxon>Endopterygota</taxon>
        <taxon>Diptera</taxon>
        <taxon>Nematocera</taxon>
        <taxon>Culicoidea</taxon>
        <taxon>Culicidae</taxon>
        <taxon>Anophelinae</taxon>
        <taxon>Anopheles</taxon>
    </lineage>
</organism>
<reference evidence="3" key="1">
    <citation type="submission" date="2014-01" db="EMBL/GenBank/DDBJ databases">
        <title>The Genome Sequence of Anopheles farauti FAR1 (V2).</title>
        <authorList>
            <consortium name="The Broad Institute Genomics Platform"/>
            <person name="Neafsey D.E."/>
            <person name="Besansky N."/>
            <person name="Howell P."/>
            <person name="Walton C."/>
            <person name="Young S.K."/>
            <person name="Zeng Q."/>
            <person name="Gargeya S."/>
            <person name="Fitzgerald M."/>
            <person name="Haas B."/>
            <person name="Abouelleil A."/>
            <person name="Allen A.W."/>
            <person name="Alvarado L."/>
            <person name="Arachchi H.M."/>
            <person name="Berlin A.M."/>
            <person name="Chapman S.B."/>
            <person name="Gainer-Dewar J."/>
            <person name="Goldberg J."/>
            <person name="Griggs A."/>
            <person name="Gujja S."/>
            <person name="Hansen M."/>
            <person name="Howarth C."/>
            <person name="Imamovic A."/>
            <person name="Ireland A."/>
            <person name="Larimer J."/>
            <person name="McCowan C."/>
            <person name="Murphy C."/>
            <person name="Pearson M."/>
            <person name="Poon T.W."/>
            <person name="Priest M."/>
            <person name="Roberts A."/>
            <person name="Saif S."/>
            <person name="Shea T."/>
            <person name="Sisk P."/>
            <person name="Sykes S."/>
            <person name="Wortman J."/>
            <person name="Nusbaum C."/>
            <person name="Birren B."/>
        </authorList>
    </citation>
    <scope>NUCLEOTIDE SEQUENCE [LARGE SCALE GENOMIC DNA]</scope>
    <source>
        <strain evidence="3">FAR1</strain>
    </source>
</reference>
<feature type="compositionally biased region" description="Low complexity" evidence="1">
    <location>
        <begin position="149"/>
        <end position="168"/>
    </location>
</feature>
<sequence>MIANPRVPVSKTAAAGRKWEKPRKNRRKRRSSWWCELFVCSFPCRVRDPCQGSGAGVTVEVTSSAAGSVHGLLDEGSGFVLARNRQQHPPHHHQRQRHHHHHHRQLLQLPATTTYTNANATNTGPSTSSTPLATERLITFGKIRRYRETSAAASPSSRTSPATPSAPRVQRLDMTTTTTATRTMFLTGATRDNGGFT</sequence>
<dbReference type="EMBL" id="AXCN02001468">
    <property type="status" value="NOT_ANNOTATED_CDS"/>
    <property type="molecule type" value="Genomic_DNA"/>
</dbReference>
<dbReference type="AlphaFoldDB" id="A0A182QHK6"/>
<feature type="region of interest" description="Disordered" evidence="1">
    <location>
        <begin position="85"/>
        <end position="105"/>
    </location>
</feature>
<dbReference type="Proteomes" id="UP000075886">
    <property type="component" value="Unassembled WGS sequence"/>
</dbReference>
<protein>
    <submittedName>
        <fullName evidence="2">Uncharacterized protein</fullName>
    </submittedName>
</protein>